<dbReference type="GO" id="GO:0016998">
    <property type="term" value="P:cell wall macromolecule catabolic process"/>
    <property type="evidence" value="ECO:0007669"/>
    <property type="project" value="InterPro"/>
</dbReference>
<dbReference type="GO" id="GO:0004568">
    <property type="term" value="F:chitinase activity"/>
    <property type="evidence" value="ECO:0007669"/>
    <property type="project" value="InterPro"/>
</dbReference>
<feature type="chain" id="PRO_5003266522" evidence="1">
    <location>
        <begin position="20"/>
        <end position="474"/>
    </location>
</feature>
<dbReference type="AlphaFoldDB" id="F1KW72"/>
<dbReference type="InterPro" id="IPR023346">
    <property type="entry name" value="Lysozyme-like_dom_sf"/>
</dbReference>
<sequence length="474" mass="52911">MLSWIWGVFQAAVCSIVELSPIAIFAGRSFSQRCNESSLIHVTKKINASFDCPPQQRFGMGPPSSCAPPSDPNNLPPSELETWFTKDVFEDLFPYANIGWGPNKCWPYSYEAFVIAARYFPGFGTSSPNTVYTKEQNTRRDLAAFFAQALQETGANDASLYGGGRTVQEANDCYYRGGFYNWFEGGPVSSFLNPNSPGYQPNDGKECNVAGIYCSSSPEISYWYPCKGSTKPINGYYTGCYFGRGALQISYNYNYGQFQNWLHSRGINVNLLAEPNLVLTKMDPPIAVLASLWFYMTPQPPKPAMHDIIIGLWNPGPVNKAAGYTGPIFGPTSLIINNECGGEDASNPGGPGESRRIKAFKWFCNYFGVPYGEQRLLSCKDMPQKFDMMRYNLSYQPDWSSTWKSEPCQCAPATYAGIVPYFDPDYYPEEFVALNEENRKRCVISVYENPSMYGMVPALNPCLEYDTMEGSGTN</sequence>
<evidence type="ECO:0000259" key="2">
    <source>
        <dbReference type="Pfam" id="PF00182"/>
    </source>
</evidence>
<keyword evidence="1" id="KW-0732">Signal</keyword>
<proteinExistence type="evidence at transcript level"/>
<protein>
    <submittedName>
        <fullName evidence="3">Endochitinase 1</fullName>
    </submittedName>
</protein>
<dbReference type="PANTHER" id="PTHR47836">
    <property type="entry name" value="PROTEIN CBG09520-RELATED"/>
    <property type="match status" value="1"/>
</dbReference>
<evidence type="ECO:0000313" key="3">
    <source>
        <dbReference type="EMBL" id="ADY42126.1"/>
    </source>
</evidence>
<feature type="signal peptide" evidence="1">
    <location>
        <begin position="1"/>
        <end position="19"/>
    </location>
</feature>
<dbReference type="Gene3D" id="1.10.530.10">
    <property type="match status" value="1"/>
</dbReference>
<organism evidence="3">
    <name type="scientific">Ascaris suum</name>
    <name type="common">Pig roundworm</name>
    <name type="synonym">Ascaris lumbricoides</name>
    <dbReference type="NCBI Taxonomy" id="6253"/>
    <lineage>
        <taxon>Eukaryota</taxon>
        <taxon>Metazoa</taxon>
        <taxon>Ecdysozoa</taxon>
        <taxon>Nematoda</taxon>
        <taxon>Chromadorea</taxon>
        <taxon>Rhabditida</taxon>
        <taxon>Spirurina</taxon>
        <taxon>Ascaridomorpha</taxon>
        <taxon>Ascaridoidea</taxon>
        <taxon>Ascarididae</taxon>
        <taxon>Ascaris</taxon>
    </lineage>
</organism>
<evidence type="ECO:0000256" key="1">
    <source>
        <dbReference type="SAM" id="SignalP"/>
    </source>
</evidence>
<accession>F1KW72</accession>
<dbReference type="CDD" id="cd00325">
    <property type="entry name" value="chitinase_GH19"/>
    <property type="match status" value="1"/>
</dbReference>
<feature type="domain" description="Glycoside hydrolase family 19 catalytic" evidence="2">
    <location>
        <begin position="211"/>
        <end position="374"/>
    </location>
</feature>
<name>F1KW72_ASCSU</name>
<feature type="domain" description="Glycoside hydrolase family 19 catalytic" evidence="2">
    <location>
        <begin position="85"/>
        <end position="159"/>
    </location>
</feature>
<dbReference type="SUPFAM" id="SSF53955">
    <property type="entry name" value="Lysozyme-like"/>
    <property type="match status" value="1"/>
</dbReference>
<dbReference type="PANTHER" id="PTHR47836:SF2">
    <property type="entry name" value="GLYCOSIDE HYDROLASE FAMILY 19 CATALYTIC DOMAIN-CONTAINING PROTEIN"/>
    <property type="match status" value="1"/>
</dbReference>
<dbReference type="Pfam" id="PF00182">
    <property type="entry name" value="Glyco_hydro_19"/>
    <property type="match status" value="2"/>
</dbReference>
<reference evidence="3" key="1">
    <citation type="journal article" date="2011" name="Genome Res.">
        <title>Deep small RNA sequencing from the nematode Ascaris reveals conservation, functional diversification, and novel developmental profiles.</title>
        <authorList>
            <person name="Wang J."/>
            <person name="Czech B."/>
            <person name="Crunk A."/>
            <person name="Wallace A."/>
            <person name="Mitreva M."/>
            <person name="Hannon G.J."/>
            <person name="Davis R.E."/>
        </authorList>
    </citation>
    <scope>NUCLEOTIDE SEQUENCE</scope>
</reference>
<dbReference type="EMBL" id="JI166902">
    <property type="protein sequence ID" value="ADY42126.1"/>
    <property type="molecule type" value="mRNA"/>
</dbReference>
<dbReference type="Gene3D" id="3.30.20.10">
    <property type="entry name" value="Endochitinase, domain 2"/>
    <property type="match status" value="1"/>
</dbReference>
<dbReference type="GO" id="GO:0006032">
    <property type="term" value="P:chitin catabolic process"/>
    <property type="evidence" value="ECO:0007669"/>
    <property type="project" value="InterPro"/>
</dbReference>
<dbReference type="InterPro" id="IPR000726">
    <property type="entry name" value="Glyco_hydro_19_cat"/>
</dbReference>